<name>A0A2A4B192_9SPHN</name>
<accession>A0A2A4B192</accession>
<feature type="domain" description="Glycoside hydrolase family 5" evidence="5">
    <location>
        <begin position="88"/>
        <end position="315"/>
    </location>
</feature>
<dbReference type="InterPro" id="IPR017853">
    <property type="entry name" value="GH"/>
</dbReference>
<protein>
    <recommendedName>
        <fullName evidence="5">Glycoside hydrolase family 5 domain-containing protein</fullName>
    </recommendedName>
</protein>
<evidence type="ECO:0000313" key="7">
    <source>
        <dbReference type="Proteomes" id="UP000218366"/>
    </source>
</evidence>
<reference evidence="6 7" key="1">
    <citation type="submission" date="2017-09" db="EMBL/GenBank/DDBJ databases">
        <title>Sphingomonas spermidinifaciens 9NM-10, whole genome shotgun sequence.</title>
        <authorList>
            <person name="Feng G."/>
            <person name="Zhu H."/>
        </authorList>
    </citation>
    <scope>NUCLEOTIDE SEQUENCE [LARGE SCALE GENOMIC DNA]</scope>
    <source>
        <strain evidence="6 7">9NM-10</strain>
    </source>
</reference>
<comment type="caution">
    <text evidence="6">The sequence shown here is derived from an EMBL/GenBank/DDBJ whole genome shotgun (WGS) entry which is preliminary data.</text>
</comment>
<dbReference type="AlphaFoldDB" id="A0A2A4B192"/>
<evidence type="ECO:0000256" key="2">
    <source>
        <dbReference type="ARBA" id="ARBA00023295"/>
    </source>
</evidence>
<dbReference type="PANTHER" id="PTHR12631">
    <property type="entry name" value="ALPHA-L-IDURONIDASE"/>
    <property type="match status" value="1"/>
</dbReference>
<feature type="compositionally biased region" description="Pro residues" evidence="4">
    <location>
        <begin position="20"/>
        <end position="38"/>
    </location>
</feature>
<dbReference type="Gene3D" id="3.20.20.80">
    <property type="entry name" value="Glycosidases"/>
    <property type="match status" value="1"/>
</dbReference>
<evidence type="ECO:0000256" key="3">
    <source>
        <dbReference type="RuleBase" id="RU361153"/>
    </source>
</evidence>
<dbReference type="EMBL" id="NWMW01000003">
    <property type="protein sequence ID" value="PCD01735.1"/>
    <property type="molecule type" value="Genomic_DNA"/>
</dbReference>
<keyword evidence="7" id="KW-1185">Reference proteome</keyword>
<gene>
    <name evidence="6" type="ORF">COC42_16620</name>
</gene>
<dbReference type="SUPFAM" id="SSF51445">
    <property type="entry name" value="(Trans)glycosidases"/>
    <property type="match status" value="1"/>
</dbReference>
<dbReference type="GO" id="GO:0000272">
    <property type="term" value="P:polysaccharide catabolic process"/>
    <property type="evidence" value="ECO:0007669"/>
    <property type="project" value="InterPro"/>
</dbReference>
<dbReference type="GO" id="GO:0004553">
    <property type="term" value="F:hydrolase activity, hydrolyzing O-glycosyl compounds"/>
    <property type="evidence" value="ECO:0007669"/>
    <property type="project" value="InterPro"/>
</dbReference>
<dbReference type="InterPro" id="IPR001547">
    <property type="entry name" value="Glyco_hydro_5"/>
</dbReference>
<dbReference type="PANTHER" id="PTHR12631:SF10">
    <property type="entry name" value="BETA-XYLOSIDASE-LIKE PROTEIN-RELATED"/>
    <property type="match status" value="1"/>
</dbReference>
<keyword evidence="1 3" id="KW-0378">Hydrolase</keyword>
<dbReference type="InterPro" id="IPR051923">
    <property type="entry name" value="Glycosyl_Hydrolase_39"/>
</dbReference>
<comment type="similarity">
    <text evidence="3">Belongs to the glycosyl hydrolase 5 (cellulase A) family.</text>
</comment>
<evidence type="ECO:0000256" key="1">
    <source>
        <dbReference type="ARBA" id="ARBA00022801"/>
    </source>
</evidence>
<dbReference type="Pfam" id="PF00150">
    <property type="entry name" value="Cellulase"/>
    <property type="match status" value="1"/>
</dbReference>
<organism evidence="6 7">
    <name type="scientific">Sphingomonas spermidinifaciens</name>
    <dbReference type="NCBI Taxonomy" id="1141889"/>
    <lineage>
        <taxon>Bacteria</taxon>
        <taxon>Pseudomonadati</taxon>
        <taxon>Pseudomonadota</taxon>
        <taxon>Alphaproteobacteria</taxon>
        <taxon>Sphingomonadales</taxon>
        <taxon>Sphingomonadaceae</taxon>
        <taxon>Sphingomonas</taxon>
    </lineage>
</organism>
<feature type="region of interest" description="Disordered" evidence="4">
    <location>
        <begin position="1"/>
        <end position="48"/>
    </location>
</feature>
<feature type="compositionally biased region" description="Gly residues" evidence="4">
    <location>
        <begin position="1"/>
        <end position="12"/>
    </location>
</feature>
<proteinExistence type="inferred from homology"/>
<keyword evidence="2 3" id="KW-0326">Glycosidase</keyword>
<evidence type="ECO:0000259" key="5">
    <source>
        <dbReference type="Pfam" id="PF00150"/>
    </source>
</evidence>
<sequence>MLVSCGGSGDGGEASVTPSPIAPAPTPVPTPAPSPTSPPTTVDTTTLPADPAATTISFAASAMSPQPRRITGIGVHLAQAGLYPIDPERTLALIAAQNNNSFRDDIYWNAFAPSWDPQGSHLEPALKAALDRTDMMPVLILNNGNPAIEGTNPPITEAARQEFAKFAGRAVRAVGQRPVIYEIFNEWNLRVGDRFNKLVGAGEAGDARAAQYYVPLAKAATAAVRAANPQATVIVGTPADDPDWEWSKAVVRGGALENADGFGLHLYAHCNVSPWNNATALIGRLERARAALNEANGGREVPIYVTEFGWPNTSVACGFDAATVGAYTAQFTLYAAAQPWIRGTWSYQLRDQATDAADLEMNFGLYDAQYREKPSACAPREANALLAEAEAATLHRPSPDLFVLTLRTATDTKLIAWTSRAGQTGSVRVGGTIGYTSRPLCGTAVAGSADRLVQVGVMPVVVSVPTLQLMALQARAL</sequence>
<feature type="compositionally biased region" description="Low complexity" evidence="4">
    <location>
        <begin position="39"/>
        <end position="48"/>
    </location>
</feature>
<evidence type="ECO:0000256" key="4">
    <source>
        <dbReference type="SAM" id="MobiDB-lite"/>
    </source>
</evidence>
<dbReference type="Proteomes" id="UP000218366">
    <property type="component" value="Unassembled WGS sequence"/>
</dbReference>
<evidence type="ECO:0000313" key="6">
    <source>
        <dbReference type="EMBL" id="PCD01735.1"/>
    </source>
</evidence>